<accession>B8GEK0</accession>
<reference evidence="1 2" key="1">
    <citation type="journal article" date="2015" name="Genome Announc.">
        <title>Complete Genome Sequence of Methanosphaerula palustris E1-9CT, a Hydrogenotrophic Methanogen Isolated from a Minerotrophic Fen Peatland.</title>
        <authorList>
            <person name="Cadillo-Quiroz H."/>
            <person name="Browne P."/>
            <person name="Kyrpides N."/>
            <person name="Woyke T."/>
            <person name="Goodwin L."/>
            <person name="Detter C."/>
            <person name="Yavitt J.B."/>
            <person name="Zinder S.H."/>
        </authorList>
    </citation>
    <scope>NUCLEOTIDE SEQUENCE [LARGE SCALE GENOMIC DNA]</scope>
    <source>
        <strain evidence="2">ATCC BAA-1556 / DSM 19958 / E1-9c</strain>
    </source>
</reference>
<proteinExistence type="predicted"/>
<dbReference type="Proteomes" id="UP000002457">
    <property type="component" value="Chromosome"/>
</dbReference>
<name>B8GEK0_METPE</name>
<evidence type="ECO:0000313" key="2">
    <source>
        <dbReference type="Proteomes" id="UP000002457"/>
    </source>
</evidence>
<protein>
    <submittedName>
        <fullName evidence="1">Uncharacterized protein</fullName>
    </submittedName>
</protein>
<dbReference type="AlphaFoldDB" id="B8GEK0"/>
<evidence type="ECO:0000313" key="1">
    <source>
        <dbReference type="EMBL" id="ACL17701.1"/>
    </source>
</evidence>
<keyword evidence="2" id="KW-1185">Reference proteome</keyword>
<organism evidence="1 2">
    <name type="scientific">Methanosphaerula palustris (strain ATCC BAA-1556 / DSM 19958 / E1-9c)</name>
    <dbReference type="NCBI Taxonomy" id="521011"/>
    <lineage>
        <taxon>Archaea</taxon>
        <taxon>Methanobacteriati</taxon>
        <taxon>Methanobacteriota</taxon>
        <taxon>Stenosarchaea group</taxon>
        <taxon>Methanomicrobia</taxon>
        <taxon>Methanomicrobiales</taxon>
        <taxon>Methanoregulaceae</taxon>
        <taxon>Methanosphaerula</taxon>
    </lineage>
</organism>
<sequence length="161" mass="18502">MWKGVWNDLGNPDFSSKSTMTWNYLNSHPKTNVVFWSWCGEFFSASSANVDMYLSLMDSFEVDYHQVVFVSMTGHLDGTGLSGNLNQWNNQIRAYCRAHDKVLFDFADIESYDPDGNEYLSRGADNGCNYDNWQHNWARAGRTNMMKGWTGVSAVQRKPDR</sequence>
<dbReference type="KEGG" id="mpl:Mpal_2422"/>
<dbReference type="EMBL" id="CP001338">
    <property type="protein sequence ID" value="ACL17701.1"/>
    <property type="molecule type" value="Genomic_DNA"/>
</dbReference>
<gene>
    <name evidence="1" type="ordered locus">Mpal_2422</name>
</gene>
<dbReference type="HOGENOM" id="CLU_1639984_0_0_2"/>